<feature type="transmembrane region" description="Helical" evidence="1">
    <location>
        <begin position="20"/>
        <end position="44"/>
    </location>
</feature>
<keyword evidence="3" id="KW-1185">Reference proteome</keyword>
<dbReference type="InterPro" id="IPR010540">
    <property type="entry name" value="CmpB_TMEM229"/>
</dbReference>
<evidence type="ECO:0000313" key="3">
    <source>
        <dbReference type="Proteomes" id="UP000036873"/>
    </source>
</evidence>
<feature type="transmembrane region" description="Helical" evidence="1">
    <location>
        <begin position="78"/>
        <end position="98"/>
    </location>
</feature>
<proteinExistence type="predicted"/>
<gene>
    <name evidence="2" type="ORF">AKG39_11385</name>
</gene>
<accession>A0A0L6TZ74</accession>
<name>A0A0L6TZ74_9FIRM</name>
<keyword evidence="1" id="KW-0812">Transmembrane</keyword>
<protein>
    <recommendedName>
        <fullName evidence="4">ABC transporter permease</fullName>
    </recommendedName>
</protein>
<evidence type="ECO:0000313" key="2">
    <source>
        <dbReference type="EMBL" id="KNZ41581.1"/>
    </source>
</evidence>
<feature type="transmembrane region" description="Helical" evidence="1">
    <location>
        <begin position="50"/>
        <end position="71"/>
    </location>
</feature>
<organism evidence="2 3">
    <name type="scientific">Acetobacterium bakii</name>
    <dbReference type="NCBI Taxonomy" id="52689"/>
    <lineage>
        <taxon>Bacteria</taxon>
        <taxon>Bacillati</taxon>
        <taxon>Bacillota</taxon>
        <taxon>Clostridia</taxon>
        <taxon>Eubacteriales</taxon>
        <taxon>Eubacteriaceae</taxon>
        <taxon>Acetobacterium</taxon>
    </lineage>
</organism>
<dbReference type="STRING" id="52689.AKG39_11385"/>
<keyword evidence="1" id="KW-1133">Transmembrane helix</keyword>
<feature type="transmembrane region" description="Helical" evidence="1">
    <location>
        <begin position="159"/>
        <end position="182"/>
    </location>
</feature>
<dbReference type="Proteomes" id="UP000036873">
    <property type="component" value="Unassembled WGS sequence"/>
</dbReference>
<evidence type="ECO:0000256" key="1">
    <source>
        <dbReference type="SAM" id="Phobius"/>
    </source>
</evidence>
<dbReference type="Pfam" id="PF06541">
    <property type="entry name" value="ABC_trans_CmpB"/>
    <property type="match status" value="1"/>
</dbReference>
<dbReference type="AlphaFoldDB" id="A0A0L6TZ74"/>
<dbReference type="RefSeq" id="WP_242852600.1">
    <property type="nucleotide sequence ID" value="NZ_LGYO01000027.1"/>
</dbReference>
<keyword evidence="1" id="KW-0472">Membrane</keyword>
<dbReference type="EMBL" id="LGYO01000027">
    <property type="protein sequence ID" value="KNZ41581.1"/>
    <property type="molecule type" value="Genomic_DNA"/>
</dbReference>
<reference evidence="3" key="1">
    <citation type="submission" date="2015-07" db="EMBL/GenBank/DDBJ databases">
        <title>Draft genome sequence of Acetobacterium bakii DSM 8293, a potential psychrophilic chemical producer through syngas fermentation.</title>
        <authorList>
            <person name="Song Y."/>
            <person name="Hwang S."/>
            <person name="Cho B.-K."/>
        </authorList>
    </citation>
    <scope>NUCLEOTIDE SEQUENCE [LARGE SCALE GENOMIC DNA]</scope>
    <source>
        <strain evidence="3">DSM 8239</strain>
    </source>
</reference>
<evidence type="ECO:0008006" key="4">
    <source>
        <dbReference type="Google" id="ProtNLM"/>
    </source>
</evidence>
<dbReference type="PATRIC" id="fig|52689.4.peg.1504"/>
<sequence length="221" mass="25397">MKKMRERSFVSGITFYKLFWVFMTGCVFGVGLETLFFLITTGFIETSKGVIYGPFNPVYGFGAVFLTLALHPVFNKQWYIIFILSMVLGGGFEFFMSYLQEFVTGTVSWQFQHLPYNLYGRTNLLQSFYWGVLGLLWVKKIDPLISMFIEKTPLKIGIPLTWIFVILMIFNLTISLLAVTRWDQRVNNIPSSGAIGEFLDKTYPDSVLNDIYPSMDHVGHP</sequence>
<comment type="caution">
    <text evidence="2">The sequence shown here is derived from an EMBL/GenBank/DDBJ whole genome shotgun (WGS) entry which is preliminary data.</text>
</comment>